<comment type="caution">
    <text evidence="1">The sequence shown here is derived from an EMBL/GenBank/DDBJ whole genome shotgun (WGS) entry which is preliminary data.</text>
</comment>
<dbReference type="Pfam" id="PF19156">
    <property type="entry name" value="DUF5838"/>
    <property type="match status" value="1"/>
</dbReference>
<dbReference type="NCBIfam" id="TIGR04445">
    <property type="entry name" value="preny_LynF_TruF"/>
    <property type="match status" value="1"/>
</dbReference>
<evidence type="ECO:0000313" key="1">
    <source>
        <dbReference type="EMBL" id="MEK9511561.1"/>
    </source>
</evidence>
<proteinExistence type="predicted"/>
<dbReference type="InterPro" id="IPR031037">
    <property type="entry name" value="Preny_LynF_TruF"/>
</dbReference>
<dbReference type="EMBL" id="JBBWYZ010000006">
    <property type="protein sequence ID" value="MEK9511561.1"/>
    <property type="molecule type" value="Genomic_DNA"/>
</dbReference>
<evidence type="ECO:0000313" key="2">
    <source>
        <dbReference type="Proteomes" id="UP001387447"/>
    </source>
</evidence>
<keyword evidence="2" id="KW-1185">Reference proteome</keyword>
<name>A0ABU9EI02_LIMFS</name>
<accession>A0ABU9EI02</accession>
<dbReference type="Proteomes" id="UP001387447">
    <property type="component" value="Unassembled WGS sequence"/>
</dbReference>
<sequence length="301" mass="35065">MTRMVSDDRSSCVTEKLYFIRQQSHIFGCDNLYGFNLFEQLIYELENKIDPRSILIEISCKIQQDRLYPARFCMGCDFGDPTQLKLIYDFLERISARTDLKLDYALCNRFFNEDFDYEKSDGFMIGVDLRPEPSESSIDLALTTTCPEQQEAAISLLNDRNLAKDAQTLLFGNPLHINFDLNLNGVSNIEVYPLINQNQWQQKKVQTRLQSVLSPPLFEKIFSIESCSTIAVGLSKANLGRKIYYYLDDLGDFLNHFKVNEVIKEVHSYYQQPPTRRMCIALLEDEIQQNIIQNLNLYYYI</sequence>
<dbReference type="RefSeq" id="WP_315640669.1">
    <property type="nucleotide sequence ID" value="NZ_JBBWYZ010000006.1"/>
</dbReference>
<protein>
    <submittedName>
        <fullName evidence="1">LynF/TruF/PatF family peptide O-prenyltransferase</fullName>
    </submittedName>
</protein>
<reference evidence="1 2" key="1">
    <citation type="journal article" date="2024" name="Front. Microbiol.">
        <title>Transcriptomic insights into the dominance of two phototrophs throughout the water column of a tropical hypersaline-alkaline crater lake (Dziani Dzaha, Mayotte).</title>
        <authorList>
            <person name="Duperron S."/>
            <person name="Halary S."/>
            <person name="Bouly J.-P."/>
            <person name="Roussel T."/>
            <person name="Hugoni M."/>
            <person name="Bruto M."/>
            <person name="Oger P."/>
            <person name="Duval C."/>
            <person name="Woo A."/>
            <person name="Jezequiel D."/>
            <person name="Ader M."/>
            <person name="Leboulanger C."/>
            <person name="Agogue H."/>
            <person name="Grossi V."/>
            <person name="Trousselier M."/>
            <person name="Bernard C."/>
        </authorList>
    </citation>
    <scope>NUCLEOTIDE SEQUENCE [LARGE SCALE GENOMIC DNA]</scope>
    <source>
        <strain evidence="1 2">PMC 851.14</strain>
    </source>
</reference>
<organism evidence="1 2">
    <name type="scientific">Limnospira fusiformis PMC 851.14</name>
    <dbReference type="NCBI Taxonomy" id="2219512"/>
    <lineage>
        <taxon>Bacteria</taxon>
        <taxon>Bacillati</taxon>
        <taxon>Cyanobacteriota</taxon>
        <taxon>Cyanophyceae</taxon>
        <taxon>Oscillatoriophycideae</taxon>
        <taxon>Oscillatoriales</taxon>
        <taxon>Sirenicapillariaceae</taxon>
        <taxon>Limnospira</taxon>
    </lineage>
</organism>
<gene>
    <name evidence="1" type="ORF">AAEJ74_07620</name>
</gene>